<name>A0A1I4V1T9_9HYPH</name>
<reference evidence="3" key="1">
    <citation type="submission" date="2016-10" db="EMBL/GenBank/DDBJ databases">
        <authorList>
            <person name="Varghese N."/>
            <person name="Submissions S."/>
        </authorList>
    </citation>
    <scope>NUCLEOTIDE SEQUENCE [LARGE SCALE GENOMIC DNA]</scope>
    <source>
        <strain evidence="3">BL36</strain>
    </source>
</reference>
<dbReference type="STRING" id="582667.SAMN05192568_108412"/>
<dbReference type="AlphaFoldDB" id="A0A1I4V1T9"/>
<keyword evidence="3" id="KW-1185">Reference proteome</keyword>
<dbReference type="CDD" id="cd00130">
    <property type="entry name" value="PAS"/>
    <property type="match status" value="1"/>
</dbReference>
<dbReference type="InterPro" id="IPR000014">
    <property type="entry name" value="PAS"/>
</dbReference>
<protein>
    <submittedName>
        <fullName evidence="2">PAS fold-containing protein</fullName>
    </submittedName>
</protein>
<dbReference type="EMBL" id="FOTK01000084">
    <property type="protein sequence ID" value="SFM95214.1"/>
    <property type="molecule type" value="Genomic_DNA"/>
</dbReference>
<sequence length="201" mass="21682">MDRRFDSSAATSGRFSVPHERLHAALEASCVVGTWDLDHARQVIVYDAGAAQLLTGDPDLAEKEISGLIAIAAVHPADHDWLIGHVGQVTRAGGLFLVEYRVIAEDGTVRWLLSRGRTYLSEAGHPLRSCGILIDITEMHHEGERYVLSGSRLSDDPLERATDLALALKQTLGPDAPAGVRAAADLLLINLGQTLARVGRH</sequence>
<dbReference type="Gene3D" id="3.30.450.20">
    <property type="entry name" value="PAS domain"/>
    <property type="match status" value="1"/>
</dbReference>
<dbReference type="InterPro" id="IPR013655">
    <property type="entry name" value="PAS_fold_3"/>
</dbReference>
<proteinExistence type="predicted"/>
<dbReference type="OrthoDB" id="7989162at2"/>
<dbReference type="Pfam" id="PF08447">
    <property type="entry name" value="PAS_3"/>
    <property type="match status" value="1"/>
</dbReference>
<evidence type="ECO:0000313" key="2">
    <source>
        <dbReference type="EMBL" id="SFM95214.1"/>
    </source>
</evidence>
<dbReference type="InterPro" id="IPR001610">
    <property type="entry name" value="PAC"/>
</dbReference>
<organism evidence="2 3">
    <name type="scientific">Methylobacterium pseudosasicola</name>
    <dbReference type="NCBI Taxonomy" id="582667"/>
    <lineage>
        <taxon>Bacteria</taxon>
        <taxon>Pseudomonadati</taxon>
        <taxon>Pseudomonadota</taxon>
        <taxon>Alphaproteobacteria</taxon>
        <taxon>Hyphomicrobiales</taxon>
        <taxon>Methylobacteriaceae</taxon>
        <taxon>Methylobacterium</taxon>
    </lineage>
</organism>
<dbReference type="RefSeq" id="WP_092047305.1">
    <property type="nucleotide sequence ID" value="NZ_FOTK01000084.1"/>
</dbReference>
<gene>
    <name evidence="2" type="ORF">SAMN05192568_108412</name>
</gene>
<dbReference type="SUPFAM" id="SSF55785">
    <property type="entry name" value="PYP-like sensor domain (PAS domain)"/>
    <property type="match status" value="1"/>
</dbReference>
<dbReference type="SMART" id="SM00086">
    <property type="entry name" value="PAC"/>
    <property type="match status" value="1"/>
</dbReference>
<evidence type="ECO:0000259" key="1">
    <source>
        <dbReference type="PROSITE" id="PS50113"/>
    </source>
</evidence>
<accession>A0A1I4V1T9</accession>
<dbReference type="InterPro" id="IPR035965">
    <property type="entry name" value="PAS-like_dom_sf"/>
</dbReference>
<feature type="domain" description="PAC" evidence="1">
    <location>
        <begin position="96"/>
        <end position="148"/>
    </location>
</feature>
<dbReference type="Proteomes" id="UP000199048">
    <property type="component" value="Unassembled WGS sequence"/>
</dbReference>
<dbReference type="InterPro" id="IPR000700">
    <property type="entry name" value="PAS-assoc_C"/>
</dbReference>
<dbReference type="PROSITE" id="PS50113">
    <property type="entry name" value="PAC"/>
    <property type="match status" value="1"/>
</dbReference>
<evidence type="ECO:0000313" key="3">
    <source>
        <dbReference type="Proteomes" id="UP000199048"/>
    </source>
</evidence>